<protein>
    <recommendedName>
        <fullName evidence="5">Lipoprotein</fullName>
    </recommendedName>
</protein>
<sequence length="115" mass="12305">MISRLIPIALTLLLAGCDIAALLADPKAVQREADAKAIGGACRYAMRSIEDCYTLNEKASKSLVFQGWKDMDQYMRDNKIDGVPSTVAKPAAPAAPVEEIIEEDKAKPKTGAKAA</sequence>
<proteinExistence type="predicted"/>
<feature type="signal peptide" evidence="2">
    <location>
        <begin position="1"/>
        <end position="20"/>
    </location>
</feature>
<dbReference type="KEGG" id="rsb:RS694_08435"/>
<evidence type="ECO:0008006" key="5">
    <source>
        <dbReference type="Google" id="ProtNLM"/>
    </source>
</evidence>
<dbReference type="STRING" id="1484693.RS694_08435"/>
<dbReference type="AlphaFoldDB" id="A0A1P8K986"/>
<evidence type="ECO:0000313" key="4">
    <source>
        <dbReference type="Proteomes" id="UP000186110"/>
    </source>
</evidence>
<feature type="chain" id="PRO_5010279002" description="Lipoprotein" evidence="2">
    <location>
        <begin position="21"/>
        <end position="115"/>
    </location>
</feature>
<feature type="compositionally biased region" description="Low complexity" evidence="1">
    <location>
        <begin position="87"/>
        <end position="98"/>
    </location>
</feature>
<dbReference type="PROSITE" id="PS51257">
    <property type="entry name" value="PROKAR_LIPOPROTEIN"/>
    <property type="match status" value="1"/>
</dbReference>
<dbReference type="eggNOG" id="ENOG5033120">
    <property type="taxonomic scope" value="Bacteria"/>
</dbReference>
<evidence type="ECO:0000313" key="3">
    <source>
        <dbReference type="EMBL" id="APW42552.1"/>
    </source>
</evidence>
<reference evidence="3 4" key="1">
    <citation type="submission" date="2017-01" db="EMBL/GenBank/DDBJ databases">
        <authorList>
            <person name="Mah S.A."/>
            <person name="Swanson W.J."/>
            <person name="Moy G.W."/>
            <person name="Vacquier V.D."/>
        </authorList>
    </citation>
    <scope>NUCLEOTIDE SEQUENCE [LARGE SCALE GENOMIC DNA]</scope>
    <source>
        <strain evidence="3 4">DSM 22694</strain>
    </source>
</reference>
<evidence type="ECO:0000256" key="2">
    <source>
        <dbReference type="SAM" id="SignalP"/>
    </source>
</evidence>
<feature type="region of interest" description="Disordered" evidence="1">
    <location>
        <begin position="85"/>
        <end position="115"/>
    </location>
</feature>
<keyword evidence="4" id="KW-1185">Reference proteome</keyword>
<dbReference type="EMBL" id="CP019239">
    <property type="protein sequence ID" value="APW42552.1"/>
    <property type="molecule type" value="Genomic_DNA"/>
</dbReference>
<dbReference type="RefSeq" id="WP_029708781.1">
    <property type="nucleotide sequence ID" value="NZ_CP019239.1"/>
</dbReference>
<gene>
    <name evidence="3" type="ORF">RS694_08435</name>
</gene>
<evidence type="ECO:0000256" key="1">
    <source>
        <dbReference type="SAM" id="MobiDB-lite"/>
    </source>
</evidence>
<name>A0A1P8K986_9BURK</name>
<dbReference type="Proteomes" id="UP000186110">
    <property type="component" value="Chromosome"/>
</dbReference>
<organism evidence="3 4">
    <name type="scientific">Rhodoferax saidenbachensis</name>
    <dbReference type="NCBI Taxonomy" id="1484693"/>
    <lineage>
        <taxon>Bacteria</taxon>
        <taxon>Pseudomonadati</taxon>
        <taxon>Pseudomonadota</taxon>
        <taxon>Betaproteobacteria</taxon>
        <taxon>Burkholderiales</taxon>
        <taxon>Comamonadaceae</taxon>
        <taxon>Rhodoferax</taxon>
    </lineage>
</organism>
<keyword evidence="2" id="KW-0732">Signal</keyword>
<accession>A0A1P8K986</accession>